<dbReference type="InterPro" id="IPR024079">
    <property type="entry name" value="MetalloPept_cat_dom_sf"/>
</dbReference>
<sequence>MEPATRACALTGNRILTFWSKGVFRLNNQDYFIEPLQGAQAQPGSALPHVVYQRPASQGQAEQGTCGVQGALEQEFWQRAGGDQPKRQRRYQSSESREKWVEMLVVADADMVRHHGQPQVESYVLTIMNMLISERKGERTINDGDHGLAASCTPPTEDGAHTPGLCPDGGSNPDLLVPRKDLCTNKDQPCETLGLAHVGGICQPHLSCSISEDSGLPMAFTVAHELGHSLGIVHDGVGNECDTQGKQPFIMSPQLFYHSLPLNWSQCSREYITRFLE</sequence>
<evidence type="ECO:0000313" key="3">
    <source>
        <dbReference type="EMBL" id="ELK36003.1"/>
    </source>
</evidence>
<evidence type="ECO:0000259" key="2">
    <source>
        <dbReference type="PROSITE" id="PS50215"/>
    </source>
</evidence>
<reference evidence="4" key="1">
    <citation type="journal article" date="2013" name="Science">
        <title>Comparative analysis of bat genomes provides insight into the evolution of flight and immunity.</title>
        <authorList>
            <person name="Zhang G."/>
            <person name="Cowled C."/>
            <person name="Shi Z."/>
            <person name="Huang Z."/>
            <person name="Bishop-Lilly K.A."/>
            <person name="Fang X."/>
            <person name="Wynne J.W."/>
            <person name="Xiong Z."/>
            <person name="Baker M.L."/>
            <person name="Zhao W."/>
            <person name="Tachedjian M."/>
            <person name="Zhu Y."/>
            <person name="Zhou P."/>
            <person name="Jiang X."/>
            <person name="Ng J."/>
            <person name="Yang L."/>
            <person name="Wu L."/>
            <person name="Xiao J."/>
            <person name="Feng Y."/>
            <person name="Chen Y."/>
            <person name="Sun X."/>
            <person name="Zhang Y."/>
            <person name="Marsh G.A."/>
            <person name="Crameri G."/>
            <person name="Broder C.C."/>
            <person name="Frey K.G."/>
            <person name="Wang L.F."/>
            <person name="Wang J."/>
        </authorList>
    </citation>
    <scope>NUCLEOTIDE SEQUENCE [LARGE SCALE GENOMIC DNA]</scope>
</reference>
<feature type="domain" description="Peptidase M12B" evidence="2">
    <location>
        <begin position="182"/>
        <end position="277"/>
    </location>
</feature>
<dbReference type="Pfam" id="PF01421">
    <property type="entry name" value="Reprolysin"/>
    <property type="match status" value="1"/>
</dbReference>
<evidence type="ECO:0000256" key="1">
    <source>
        <dbReference type="PROSITE-ProRule" id="PRU00276"/>
    </source>
</evidence>
<dbReference type="SUPFAM" id="SSF55486">
    <property type="entry name" value="Metalloproteases ('zincins'), catalytic domain"/>
    <property type="match status" value="1"/>
</dbReference>
<dbReference type="PANTHER" id="PTHR11905:SF256">
    <property type="entry name" value="PEPTIDASE M12B DOMAIN-CONTAINING PROTEIN"/>
    <property type="match status" value="1"/>
</dbReference>
<dbReference type="AlphaFoldDB" id="L5ME60"/>
<feature type="binding site" evidence="1">
    <location>
        <position position="224"/>
    </location>
    <ligand>
        <name>Zn(2+)</name>
        <dbReference type="ChEBI" id="CHEBI:29105"/>
        <note>catalytic</note>
    </ligand>
</feature>
<dbReference type="EMBL" id="KB101862">
    <property type="protein sequence ID" value="ELK36003.1"/>
    <property type="molecule type" value="Genomic_DNA"/>
</dbReference>
<gene>
    <name evidence="3" type="ORF">MDA_GLEAN10002767</name>
</gene>
<feature type="active site" evidence="1">
    <location>
        <position position="225"/>
    </location>
</feature>
<comment type="caution">
    <text evidence="1">Lacks conserved residue(s) required for the propagation of feature annotation.</text>
</comment>
<organism evidence="3 4">
    <name type="scientific">Myotis davidii</name>
    <name type="common">David's myotis</name>
    <dbReference type="NCBI Taxonomy" id="225400"/>
    <lineage>
        <taxon>Eukaryota</taxon>
        <taxon>Metazoa</taxon>
        <taxon>Chordata</taxon>
        <taxon>Craniata</taxon>
        <taxon>Vertebrata</taxon>
        <taxon>Euteleostomi</taxon>
        <taxon>Mammalia</taxon>
        <taxon>Eutheria</taxon>
        <taxon>Laurasiatheria</taxon>
        <taxon>Chiroptera</taxon>
        <taxon>Yangochiroptera</taxon>
        <taxon>Vespertilionidae</taxon>
        <taxon>Myotis</taxon>
    </lineage>
</organism>
<dbReference type="eggNOG" id="KOG3538">
    <property type="taxonomic scope" value="Eukaryota"/>
</dbReference>
<accession>L5ME60</accession>
<dbReference type="InterPro" id="IPR001590">
    <property type="entry name" value="Peptidase_M12B"/>
</dbReference>
<name>L5ME60_MYODS</name>
<dbReference type="GO" id="GO:0007229">
    <property type="term" value="P:integrin-mediated signaling pathway"/>
    <property type="evidence" value="ECO:0007669"/>
    <property type="project" value="UniProtKB-KW"/>
</dbReference>
<keyword evidence="1" id="KW-0479">Metal-binding</keyword>
<keyword evidence="1" id="KW-0862">Zinc</keyword>
<proteinExistence type="predicted"/>
<dbReference type="GO" id="GO:0004222">
    <property type="term" value="F:metalloendopeptidase activity"/>
    <property type="evidence" value="ECO:0007669"/>
    <property type="project" value="InterPro"/>
</dbReference>
<dbReference type="MEROPS" id="M12.231"/>
<dbReference type="Proteomes" id="UP000010556">
    <property type="component" value="Unassembled WGS sequence"/>
</dbReference>
<dbReference type="GO" id="GO:0046872">
    <property type="term" value="F:metal ion binding"/>
    <property type="evidence" value="ECO:0007669"/>
    <property type="project" value="UniProtKB-KW"/>
</dbReference>
<dbReference type="PROSITE" id="PS50215">
    <property type="entry name" value="ADAM_MEPRO"/>
    <property type="match status" value="1"/>
</dbReference>
<protein>
    <submittedName>
        <fullName evidence="3">A disintegrin and metalloproteinase with thrombospondin motifs 7</fullName>
    </submittedName>
</protein>
<feature type="binding site" evidence="1">
    <location>
        <position position="228"/>
    </location>
    <ligand>
        <name>Zn(2+)</name>
        <dbReference type="ChEBI" id="CHEBI:29105"/>
        <note>catalytic</note>
    </ligand>
</feature>
<feature type="binding site" evidence="1">
    <location>
        <position position="234"/>
    </location>
    <ligand>
        <name>Zn(2+)</name>
        <dbReference type="ChEBI" id="CHEBI:29105"/>
        <note>catalytic</note>
    </ligand>
</feature>
<keyword evidence="3" id="KW-0401">Integrin</keyword>
<dbReference type="GO" id="GO:0006508">
    <property type="term" value="P:proteolysis"/>
    <property type="evidence" value="ECO:0007669"/>
    <property type="project" value="InterPro"/>
</dbReference>
<dbReference type="PANTHER" id="PTHR11905">
    <property type="entry name" value="ADAM A DISINTEGRIN AND METALLOPROTEASE DOMAIN"/>
    <property type="match status" value="1"/>
</dbReference>
<evidence type="ECO:0000313" key="4">
    <source>
        <dbReference type="Proteomes" id="UP000010556"/>
    </source>
</evidence>
<dbReference type="Gene3D" id="3.40.390.10">
    <property type="entry name" value="Collagenase (Catalytic Domain)"/>
    <property type="match status" value="2"/>
</dbReference>
<keyword evidence="4" id="KW-1185">Reference proteome</keyword>